<dbReference type="RefSeq" id="WP_183818662.1">
    <property type="nucleotide sequence ID" value="NZ_JACHOB010000005.1"/>
</dbReference>
<evidence type="ECO:0000259" key="2">
    <source>
        <dbReference type="Pfam" id="PF05170"/>
    </source>
</evidence>
<name>A0A840I6D7_9PROT</name>
<dbReference type="Proteomes" id="UP000563524">
    <property type="component" value="Unassembled WGS sequence"/>
</dbReference>
<dbReference type="PANTHER" id="PTHR30441">
    <property type="entry name" value="DUF748 DOMAIN-CONTAINING PROTEIN"/>
    <property type="match status" value="1"/>
</dbReference>
<proteinExistence type="predicted"/>
<feature type="compositionally biased region" description="Acidic residues" evidence="1">
    <location>
        <begin position="660"/>
        <end position="683"/>
    </location>
</feature>
<protein>
    <submittedName>
        <fullName evidence="3">AsmA protein</fullName>
    </submittedName>
</protein>
<dbReference type="EMBL" id="JACHOB010000005">
    <property type="protein sequence ID" value="MBB4659744.1"/>
    <property type="molecule type" value="Genomic_DNA"/>
</dbReference>
<dbReference type="InterPro" id="IPR007844">
    <property type="entry name" value="AsmA"/>
</dbReference>
<dbReference type="InterPro" id="IPR052894">
    <property type="entry name" value="AsmA-related"/>
</dbReference>
<evidence type="ECO:0000313" key="3">
    <source>
        <dbReference type="EMBL" id="MBB4659744.1"/>
    </source>
</evidence>
<gene>
    <name evidence="3" type="ORF">GGQ59_002285</name>
</gene>
<dbReference type="AlphaFoldDB" id="A0A840I6D7"/>
<dbReference type="PANTHER" id="PTHR30441:SF4">
    <property type="entry name" value="PROTEIN ASMA"/>
    <property type="match status" value="1"/>
</dbReference>
<reference evidence="3 4" key="1">
    <citation type="submission" date="2020-08" db="EMBL/GenBank/DDBJ databases">
        <title>Genomic Encyclopedia of Type Strains, Phase IV (KMG-IV): sequencing the most valuable type-strain genomes for metagenomic binning, comparative biology and taxonomic classification.</title>
        <authorList>
            <person name="Goeker M."/>
        </authorList>
    </citation>
    <scope>NUCLEOTIDE SEQUENCE [LARGE SCALE GENOMIC DNA]</scope>
    <source>
        <strain evidence="3 4">DSM 102850</strain>
    </source>
</reference>
<accession>A0A840I6D7</accession>
<feature type="domain" description="AsmA" evidence="2">
    <location>
        <begin position="343"/>
        <end position="546"/>
    </location>
</feature>
<dbReference type="GO" id="GO:0090313">
    <property type="term" value="P:regulation of protein targeting to membrane"/>
    <property type="evidence" value="ECO:0007669"/>
    <property type="project" value="TreeGrafter"/>
</dbReference>
<comment type="caution">
    <text evidence="3">The sequence shown here is derived from an EMBL/GenBank/DDBJ whole genome shotgun (WGS) entry which is preliminary data.</text>
</comment>
<keyword evidence="4" id="KW-1185">Reference proteome</keyword>
<feature type="region of interest" description="Disordered" evidence="1">
    <location>
        <begin position="638"/>
        <end position="698"/>
    </location>
</feature>
<organism evidence="3 4">
    <name type="scientific">Parvularcula dongshanensis</name>
    <dbReference type="NCBI Taxonomy" id="1173995"/>
    <lineage>
        <taxon>Bacteria</taxon>
        <taxon>Pseudomonadati</taxon>
        <taxon>Pseudomonadota</taxon>
        <taxon>Alphaproteobacteria</taxon>
        <taxon>Parvularculales</taxon>
        <taxon>Parvularculaceae</taxon>
        <taxon>Parvularcula</taxon>
    </lineage>
</organism>
<dbReference type="GO" id="GO:0005886">
    <property type="term" value="C:plasma membrane"/>
    <property type="evidence" value="ECO:0007669"/>
    <property type="project" value="TreeGrafter"/>
</dbReference>
<sequence length="698" mass="72406">MKKILVGLGVLVALLIVAALVAPMLIPKDTLEAQIETRASEALGRQVTIDGAPDISIFPRTSLQVRGLTVANAEGFDAPYLLQVGEANIGVKLLPLLSKRIEITRFDLDAPDIHLQATPEGEANWTLTQQTEAQEQGPLPDLRLGTVNINDGAISYDGGTGRTYAATDADITLKLPSLDDTLEADGTMTLEGRPASFEAEVTSPRSLAEQGAADIGLQAKVGENTVDAQVRLSEGLAFGGQLAVAVPQLRDLMALAGTEPPAGPGFERLALSGEVNGTPERVTFAEGTQLQFDAIEGTGNLTVDLSGERPAATGAVQTGVLDLRPYLPEAPAEEPAEGAGFPPWSEEPIDLSALRTADADLSFSADAIVLPTIRVGQSAARLTLENGLMTMRLERMGLYSGSGTGALTVNARGQTPTVAAQFNLSGVDAQQLATEVMNTSRLSGSGDVALDLTTAGNSQADFVRGLDGTVTASLANGAIQGVNLGKIGRAAFGVVDQLQGGGLNVANIASSLNTVATEARGPAEQTDFASLVVDLGIADGIATSRQIALDGPYYEVTGDGTVNLPEQSMRMTLQPSVAGPQSDTRRTLPAPILVSGTFSNPKIGVDAQPLAQAAASGALRNVLGGQGINLGEGETVREGVTNRARDEVGRILGRGRPATEDPDAQAPEEETDETEEEEEEEADPISRGLDSIFGGKGQ</sequence>
<evidence type="ECO:0000313" key="4">
    <source>
        <dbReference type="Proteomes" id="UP000563524"/>
    </source>
</evidence>
<dbReference type="Pfam" id="PF05170">
    <property type="entry name" value="AsmA"/>
    <property type="match status" value="2"/>
</dbReference>
<feature type="domain" description="AsmA" evidence="2">
    <location>
        <begin position="3"/>
        <end position="180"/>
    </location>
</feature>
<evidence type="ECO:0000256" key="1">
    <source>
        <dbReference type="SAM" id="MobiDB-lite"/>
    </source>
</evidence>